<proteinExistence type="predicted"/>
<protein>
    <submittedName>
        <fullName evidence="1">ABC transporter periplasmic binding protein yphF</fullName>
    </submittedName>
</protein>
<dbReference type="STRING" id="1321606.SAMD00020551_2001"/>
<dbReference type="PROSITE" id="PS51257">
    <property type="entry name" value="PROKAR_LIPOPROTEIN"/>
    <property type="match status" value="1"/>
</dbReference>
<sequence>MGSMNKIRIFMPVILVLLTLTGCMYPEEKLVQNQVPYKDQLDSVQSAVDQYKEANGGLLPIKTKDLETPIYQKYPIDFKKIVPRFIAEAPGNAYENGGLFQYVLVDAETDPTVKLLDLRMAETIREIKMRINASGYPPFKERIADNVYTLDFKKIGYKEEPFVISPFTNQNLHFIISTDGEIYVDYRSDLYQAIKSSKKEFAEGEDIRDILVDNSMFVPAYSLPYTIDNETNEPVFLVKE</sequence>
<organism evidence="1 2">
    <name type="scientific">Mesobacillus selenatarsenatis (strain DSM 18680 / JCM 14380 / FERM P-15431 / SF-1)</name>
    <dbReference type="NCBI Taxonomy" id="1321606"/>
    <lineage>
        <taxon>Bacteria</taxon>
        <taxon>Bacillati</taxon>
        <taxon>Bacillota</taxon>
        <taxon>Bacilli</taxon>
        <taxon>Bacillales</taxon>
        <taxon>Bacillaceae</taxon>
        <taxon>Mesobacillus</taxon>
    </lineage>
</organism>
<dbReference type="Proteomes" id="UP000031014">
    <property type="component" value="Unassembled WGS sequence"/>
</dbReference>
<evidence type="ECO:0000313" key="2">
    <source>
        <dbReference type="Proteomes" id="UP000031014"/>
    </source>
</evidence>
<accession>A0A0A8X3P3</accession>
<evidence type="ECO:0000313" key="1">
    <source>
        <dbReference type="EMBL" id="GAM13854.1"/>
    </source>
</evidence>
<dbReference type="AlphaFoldDB" id="A0A0A8X3P3"/>
<keyword evidence="2" id="KW-1185">Reference proteome</keyword>
<dbReference type="EMBL" id="BASE01000043">
    <property type="protein sequence ID" value="GAM13854.1"/>
    <property type="molecule type" value="Genomic_DNA"/>
</dbReference>
<comment type="caution">
    <text evidence="1">The sequence shown here is derived from an EMBL/GenBank/DDBJ whole genome shotgun (WGS) entry which is preliminary data.</text>
</comment>
<reference evidence="1 2" key="1">
    <citation type="submission" date="2013-06" db="EMBL/GenBank/DDBJ databases">
        <title>Whole genome shotgun sequence of Bacillus selenatarsenatis SF-1.</title>
        <authorList>
            <person name="Kuroda M."/>
            <person name="Sei K."/>
            <person name="Yamashita M."/>
            <person name="Ike M."/>
        </authorList>
    </citation>
    <scope>NUCLEOTIDE SEQUENCE [LARGE SCALE GENOMIC DNA]</scope>
    <source>
        <strain evidence="1 2">SF-1</strain>
    </source>
</reference>
<name>A0A0A8X3P3_MESS1</name>
<gene>
    <name evidence="1" type="ORF">SAMD00020551_2001</name>
</gene>